<dbReference type="EMBL" id="JAKOGI010000092">
    <property type="protein sequence ID" value="KAJ8444655.1"/>
    <property type="molecule type" value="Genomic_DNA"/>
</dbReference>
<evidence type="ECO:0000256" key="2">
    <source>
        <dbReference type="SAM" id="MobiDB-lite"/>
    </source>
</evidence>
<dbReference type="OrthoDB" id="1937968at2759"/>
<keyword evidence="4" id="KW-1185">Reference proteome</keyword>
<proteinExistence type="predicted"/>
<accession>A0A9Q1KKK0</accession>
<feature type="compositionally biased region" description="Acidic residues" evidence="2">
    <location>
        <begin position="367"/>
        <end position="377"/>
    </location>
</feature>
<dbReference type="PANTHER" id="PTHR35300:SF4">
    <property type="entry name" value="HISTONE ACETYLTRANSFERASE"/>
    <property type="match status" value="1"/>
</dbReference>
<comment type="caution">
    <text evidence="3">The sequence shown here is derived from an EMBL/GenBank/DDBJ whole genome shotgun (WGS) entry which is preliminary data.</text>
</comment>
<keyword evidence="1" id="KW-0539">Nucleus</keyword>
<dbReference type="GO" id="GO:0003712">
    <property type="term" value="F:transcription coregulator activity"/>
    <property type="evidence" value="ECO:0007669"/>
    <property type="project" value="InterPro"/>
</dbReference>
<dbReference type="Gene3D" id="1.10.246.20">
    <property type="entry name" value="Coactivator CBP, KIX domain"/>
    <property type="match status" value="1"/>
</dbReference>
<dbReference type="GO" id="GO:0006355">
    <property type="term" value="P:regulation of DNA-templated transcription"/>
    <property type="evidence" value="ECO:0007669"/>
    <property type="project" value="InterPro"/>
</dbReference>
<organism evidence="3 4">
    <name type="scientific">Carnegiea gigantea</name>
    <dbReference type="NCBI Taxonomy" id="171969"/>
    <lineage>
        <taxon>Eukaryota</taxon>
        <taxon>Viridiplantae</taxon>
        <taxon>Streptophyta</taxon>
        <taxon>Embryophyta</taxon>
        <taxon>Tracheophyta</taxon>
        <taxon>Spermatophyta</taxon>
        <taxon>Magnoliopsida</taxon>
        <taxon>eudicotyledons</taxon>
        <taxon>Gunneridae</taxon>
        <taxon>Pentapetalae</taxon>
        <taxon>Caryophyllales</taxon>
        <taxon>Cactineae</taxon>
        <taxon>Cactaceae</taxon>
        <taxon>Cactoideae</taxon>
        <taxon>Echinocereeae</taxon>
        <taxon>Carnegiea</taxon>
    </lineage>
</organism>
<evidence type="ECO:0000256" key="1">
    <source>
        <dbReference type="ARBA" id="ARBA00023242"/>
    </source>
</evidence>
<evidence type="ECO:0000313" key="4">
    <source>
        <dbReference type="Proteomes" id="UP001153076"/>
    </source>
</evidence>
<feature type="region of interest" description="Disordered" evidence="2">
    <location>
        <begin position="360"/>
        <end position="390"/>
    </location>
</feature>
<gene>
    <name evidence="3" type="ORF">Cgig2_023718</name>
</gene>
<sequence>MPRPGPRPYECVKRAWHSEGHQPMRGSVIQSILRVAAEVHCSETRNNPEWQTKFPSVVMKAEQILYSKANSEDEYMNPDTLMERLNDAIDTIIRRDKSTETGQCIRPCIEAALVIGCVPVRESRSQQLKNPRRYLALKSEQPAQAAQPIAEKTNNHRPPSRPPIHPNSQLTKSTKANLAGISSPFGIQMASNTSSVATHSGPDLQPNFTQTMASKTTEPDTCLNFGSVHPLYYGGQSPNVESRIELLTQQDFTLRDILFGKPVGWPSKQPVYATSTMNLLPGDSADIVSSYLRQAEPIDRPGKAAVEDCDLSLRLGGPLDLNGLMEKELAHASEDGWSSSQQESGEHLAKNLEFCFFPTSSASDPSESGDNEVENESTSETSRKRRTPEHHVLDTRSIHWLKNLRTGQLDGENGWLGL</sequence>
<reference evidence="3" key="1">
    <citation type="submission" date="2022-04" db="EMBL/GenBank/DDBJ databases">
        <title>Carnegiea gigantea Genome sequencing and assembly v2.</title>
        <authorList>
            <person name="Copetti D."/>
            <person name="Sanderson M.J."/>
            <person name="Burquez A."/>
            <person name="Wojciechowski M.F."/>
        </authorList>
    </citation>
    <scope>NUCLEOTIDE SEQUENCE</scope>
    <source>
        <strain evidence="3">SGP5-SGP5p</strain>
        <tissue evidence="3">Aerial part</tissue>
    </source>
</reference>
<dbReference type="AlphaFoldDB" id="A0A9Q1KKK0"/>
<feature type="region of interest" description="Disordered" evidence="2">
    <location>
        <begin position="138"/>
        <end position="170"/>
    </location>
</feature>
<protein>
    <submittedName>
        <fullName evidence="3">Uncharacterized protein</fullName>
    </submittedName>
</protein>
<dbReference type="PANTHER" id="PTHR35300">
    <property type="entry name" value="COACTIVATOR CBP, KIX DOMAIN-CONTAINING PROTEIN-RELATED"/>
    <property type="match status" value="1"/>
</dbReference>
<dbReference type="InterPro" id="IPR036529">
    <property type="entry name" value="KIX_dom_sf"/>
</dbReference>
<evidence type="ECO:0000313" key="3">
    <source>
        <dbReference type="EMBL" id="KAJ8444655.1"/>
    </source>
</evidence>
<dbReference type="Proteomes" id="UP001153076">
    <property type="component" value="Unassembled WGS sequence"/>
</dbReference>
<name>A0A9Q1KKK0_9CARY</name>